<gene>
    <name evidence="1" type="ORF">DPMN_065029</name>
</gene>
<organism evidence="1 2">
    <name type="scientific">Dreissena polymorpha</name>
    <name type="common">Zebra mussel</name>
    <name type="synonym">Mytilus polymorpha</name>
    <dbReference type="NCBI Taxonomy" id="45954"/>
    <lineage>
        <taxon>Eukaryota</taxon>
        <taxon>Metazoa</taxon>
        <taxon>Spiralia</taxon>
        <taxon>Lophotrochozoa</taxon>
        <taxon>Mollusca</taxon>
        <taxon>Bivalvia</taxon>
        <taxon>Autobranchia</taxon>
        <taxon>Heteroconchia</taxon>
        <taxon>Euheterodonta</taxon>
        <taxon>Imparidentia</taxon>
        <taxon>Neoheterodontei</taxon>
        <taxon>Myida</taxon>
        <taxon>Dreissenoidea</taxon>
        <taxon>Dreissenidae</taxon>
        <taxon>Dreissena</taxon>
    </lineage>
</organism>
<dbReference type="EMBL" id="JAIWYP010000013">
    <property type="protein sequence ID" value="KAH3722078.1"/>
    <property type="molecule type" value="Genomic_DNA"/>
</dbReference>
<dbReference type="Proteomes" id="UP000828390">
    <property type="component" value="Unassembled WGS sequence"/>
</dbReference>
<reference evidence="1" key="2">
    <citation type="submission" date="2020-11" db="EMBL/GenBank/DDBJ databases">
        <authorList>
            <person name="McCartney M.A."/>
            <person name="Auch B."/>
            <person name="Kono T."/>
            <person name="Mallez S."/>
            <person name="Becker A."/>
            <person name="Gohl D.M."/>
            <person name="Silverstein K.A.T."/>
            <person name="Koren S."/>
            <person name="Bechman K.B."/>
            <person name="Herman A."/>
            <person name="Abrahante J.E."/>
            <person name="Garbe J."/>
        </authorList>
    </citation>
    <scope>NUCLEOTIDE SEQUENCE</scope>
    <source>
        <strain evidence="1">Duluth1</strain>
        <tissue evidence="1">Whole animal</tissue>
    </source>
</reference>
<dbReference type="AlphaFoldDB" id="A0A9D4CDC2"/>
<protein>
    <submittedName>
        <fullName evidence="1">Uncharacterized protein</fullName>
    </submittedName>
</protein>
<name>A0A9D4CDC2_DREPO</name>
<evidence type="ECO:0000313" key="1">
    <source>
        <dbReference type="EMBL" id="KAH3722078.1"/>
    </source>
</evidence>
<accession>A0A9D4CDC2</accession>
<proteinExistence type="predicted"/>
<sequence length="50" mass="5989">MDREDYVKKLKCEMSDSKTYVEVTDDKTRIVKKQSEESCRYPIQEGVDRQ</sequence>
<comment type="caution">
    <text evidence="1">The sequence shown here is derived from an EMBL/GenBank/DDBJ whole genome shotgun (WGS) entry which is preliminary data.</text>
</comment>
<keyword evidence="2" id="KW-1185">Reference proteome</keyword>
<evidence type="ECO:0000313" key="2">
    <source>
        <dbReference type="Proteomes" id="UP000828390"/>
    </source>
</evidence>
<reference evidence="1" key="1">
    <citation type="journal article" date="2019" name="bioRxiv">
        <title>The Genome of the Zebra Mussel, Dreissena polymorpha: A Resource for Invasive Species Research.</title>
        <authorList>
            <person name="McCartney M.A."/>
            <person name="Auch B."/>
            <person name="Kono T."/>
            <person name="Mallez S."/>
            <person name="Zhang Y."/>
            <person name="Obille A."/>
            <person name="Becker A."/>
            <person name="Abrahante J.E."/>
            <person name="Garbe J."/>
            <person name="Badalamenti J.P."/>
            <person name="Herman A."/>
            <person name="Mangelson H."/>
            <person name="Liachko I."/>
            <person name="Sullivan S."/>
            <person name="Sone E.D."/>
            <person name="Koren S."/>
            <person name="Silverstein K.A.T."/>
            <person name="Beckman K.B."/>
            <person name="Gohl D.M."/>
        </authorList>
    </citation>
    <scope>NUCLEOTIDE SEQUENCE</scope>
    <source>
        <strain evidence="1">Duluth1</strain>
        <tissue evidence="1">Whole animal</tissue>
    </source>
</reference>